<proteinExistence type="predicted"/>
<gene>
    <name evidence="1" type="ORF">B1806_03295</name>
</gene>
<accession>A0A4S3KTJ3</accession>
<keyword evidence="2" id="KW-1185">Reference proteome</keyword>
<dbReference type="STRING" id="993689.GCA_002077135_01136"/>
<name>A0A4S3KTJ3_9GAMM</name>
<protein>
    <submittedName>
        <fullName evidence="1">Uncharacterized protein</fullName>
    </submittedName>
</protein>
<dbReference type="Proteomes" id="UP000307749">
    <property type="component" value="Unassembled WGS sequence"/>
</dbReference>
<dbReference type="EMBL" id="MWQO01000011">
    <property type="protein sequence ID" value="THD11564.1"/>
    <property type="molecule type" value="Genomic_DNA"/>
</dbReference>
<sequence>AAAPAPHAAETQLSIRITPRAAALIAALRRGVEPSVALSSLPGRGSGKAFVQSCNAAGGAASIARTADSMQRVCT</sequence>
<dbReference type="AlphaFoldDB" id="A0A4S3KTJ3"/>
<dbReference type="RefSeq" id="WP_168708835.1">
    <property type="nucleotide sequence ID" value="NZ_MWQO01000011.1"/>
</dbReference>
<feature type="non-terminal residue" evidence="1">
    <location>
        <position position="1"/>
    </location>
</feature>
<comment type="caution">
    <text evidence="1">The sequence shown here is derived from an EMBL/GenBank/DDBJ whole genome shotgun (WGS) entry which is preliminary data.</text>
</comment>
<evidence type="ECO:0000313" key="2">
    <source>
        <dbReference type="Proteomes" id="UP000307749"/>
    </source>
</evidence>
<reference evidence="1 2" key="1">
    <citation type="submission" date="2017-02" db="EMBL/GenBank/DDBJ databases">
        <title>Whole genome sequencing of Metallibacterium scheffleri DSM 24874 (T).</title>
        <authorList>
            <person name="Kumar S."/>
            <person name="Patil P."/>
            <person name="Patil P.B."/>
        </authorList>
    </citation>
    <scope>NUCLEOTIDE SEQUENCE [LARGE SCALE GENOMIC DNA]</scope>
    <source>
        <strain evidence="1 2">DSM 24874</strain>
    </source>
</reference>
<organism evidence="1 2">
    <name type="scientific">Metallibacterium scheffleri</name>
    <dbReference type="NCBI Taxonomy" id="993689"/>
    <lineage>
        <taxon>Bacteria</taxon>
        <taxon>Pseudomonadati</taxon>
        <taxon>Pseudomonadota</taxon>
        <taxon>Gammaproteobacteria</taxon>
        <taxon>Lysobacterales</taxon>
        <taxon>Rhodanobacteraceae</taxon>
        <taxon>Metallibacterium</taxon>
    </lineage>
</organism>
<evidence type="ECO:0000313" key="1">
    <source>
        <dbReference type="EMBL" id="THD11564.1"/>
    </source>
</evidence>